<keyword evidence="3" id="KW-1185">Reference proteome</keyword>
<sequence length="122" mass="14195">MGHPDARVVRGQLYCDWPDTIRQMKRDHQYGEALSLLAECQDAAISDPVGGIAPWYFEQAAIIYRSEKCYDEEIACLGKYLEACPPDRRNHHYDALNTRRLKAQQLKSESRRRQQAERRTAK</sequence>
<evidence type="ECO:0000313" key="2">
    <source>
        <dbReference type="EMBL" id="VEI03130.1"/>
    </source>
</evidence>
<feature type="region of interest" description="Disordered" evidence="1">
    <location>
        <begin position="103"/>
        <end position="122"/>
    </location>
</feature>
<organism evidence="2 3">
    <name type="scientific">Acidipropionibacterium jensenii</name>
    <dbReference type="NCBI Taxonomy" id="1749"/>
    <lineage>
        <taxon>Bacteria</taxon>
        <taxon>Bacillati</taxon>
        <taxon>Actinomycetota</taxon>
        <taxon>Actinomycetes</taxon>
        <taxon>Propionibacteriales</taxon>
        <taxon>Propionibacteriaceae</taxon>
        <taxon>Acidipropionibacterium</taxon>
    </lineage>
</organism>
<evidence type="ECO:0000313" key="3">
    <source>
        <dbReference type="Proteomes" id="UP000277858"/>
    </source>
</evidence>
<gene>
    <name evidence="2" type="ORF">NCTC13652_01329</name>
</gene>
<name>A0A448NYW6_9ACTN</name>
<dbReference type="EMBL" id="LR134473">
    <property type="protein sequence ID" value="VEI03130.1"/>
    <property type="molecule type" value="Genomic_DNA"/>
</dbReference>
<evidence type="ECO:0000256" key="1">
    <source>
        <dbReference type="SAM" id="MobiDB-lite"/>
    </source>
</evidence>
<dbReference type="STRING" id="1122997.GCA_000425285_02278"/>
<dbReference type="Proteomes" id="UP000277858">
    <property type="component" value="Chromosome"/>
</dbReference>
<reference evidence="2 3" key="1">
    <citation type="submission" date="2018-12" db="EMBL/GenBank/DDBJ databases">
        <authorList>
            <consortium name="Pathogen Informatics"/>
        </authorList>
    </citation>
    <scope>NUCLEOTIDE SEQUENCE [LARGE SCALE GENOMIC DNA]</scope>
    <source>
        <strain evidence="2 3">NCTC13652</strain>
    </source>
</reference>
<proteinExistence type="predicted"/>
<accession>A0A448NYW6</accession>
<evidence type="ECO:0008006" key="4">
    <source>
        <dbReference type="Google" id="ProtNLM"/>
    </source>
</evidence>
<dbReference type="AlphaFoldDB" id="A0A448NYW6"/>
<feature type="compositionally biased region" description="Basic and acidic residues" evidence="1">
    <location>
        <begin position="108"/>
        <end position="122"/>
    </location>
</feature>
<protein>
    <recommendedName>
        <fullName evidence="4">Tetratricopeptide repeat protein</fullName>
    </recommendedName>
</protein>